<keyword evidence="2" id="KW-0813">Transport</keyword>
<dbReference type="GO" id="GO:0015833">
    <property type="term" value="P:peptide transport"/>
    <property type="evidence" value="ECO:0007669"/>
    <property type="project" value="InterPro"/>
</dbReference>
<dbReference type="AlphaFoldDB" id="A0A7W4Z1T3"/>
<evidence type="ECO:0000256" key="1">
    <source>
        <dbReference type="ARBA" id="ARBA00005417"/>
    </source>
</evidence>
<evidence type="ECO:0000256" key="3">
    <source>
        <dbReference type="ARBA" id="ARBA00022741"/>
    </source>
</evidence>
<name>A0A7W4Z1T3_9ACTN</name>
<dbReference type="PANTHER" id="PTHR43776:SF7">
    <property type="entry name" value="D,D-DIPEPTIDE TRANSPORT ATP-BINDING PROTEIN DDPF-RELATED"/>
    <property type="match status" value="1"/>
</dbReference>
<organism evidence="7 8">
    <name type="scientific">Nocardioides soli</name>
    <dbReference type="NCBI Taxonomy" id="1036020"/>
    <lineage>
        <taxon>Bacteria</taxon>
        <taxon>Bacillati</taxon>
        <taxon>Actinomycetota</taxon>
        <taxon>Actinomycetes</taxon>
        <taxon>Propionibacteriales</taxon>
        <taxon>Nocardioidaceae</taxon>
        <taxon>Nocardioides</taxon>
    </lineage>
</organism>
<dbReference type="SMART" id="SM00382">
    <property type="entry name" value="AAA"/>
    <property type="match status" value="1"/>
</dbReference>
<dbReference type="Proteomes" id="UP000589626">
    <property type="component" value="Unassembled WGS sequence"/>
</dbReference>
<evidence type="ECO:0000313" key="8">
    <source>
        <dbReference type="Proteomes" id="UP000589626"/>
    </source>
</evidence>
<keyword evidence="3" id="KW-0547">Nucleotide-binding</keyword>
<feature type="domain" description="ABC transporter" evidence="6">
    <location>
        <begin position="7"/>
        <end position="238"/>
    </location>
</feature>
<dbReference type="InterPro" id="IPR013563">
    <property type="entry name" value="Oligopep_ABC_C"/>
</dbReference>
<dbReference type="CDD" id="cd03257">
    <property type="entry name" value="ABC_NikE_OppD_transporters"/>
    <property type="match status" value="1"/>
</dbReference>
<sequence length="324" mass="34713">MTTSAALSVEDLSIAYGQGRNRFVAVRGVTLDLPLRGTLGLVGESGSGKSTLGRAVAGFLPVHAGTIGSGPERPRIGVVLQNPRASFNPRMTVHRALLEAWETVPAAERRLSRDEVGAQVLADVGLGADALGRFPHEFSGGQLQRIAIARALAAQPDVLVLDEVTSALDVGVQATILRLLRRVQERFGLTYLFISHDLAVVAQMSDVVAVMYVGRLLEVGPVADVLQRPRHPYTRALLDSAPRLGEPLANAATPVEADIPDPRRPPPGCPYWTRCAHGPLRHPDREICRTEVPPAARSDRDAPVACHFPLRPDADPPHEGEAAS</sequence>
<dbReference type="InterPro" id="IPR027417">
    <property type="entry name" value="P-loop_NTPase"/>
</dbReference>
<dbReference type="InterPro" id="IPR050319">
    <property type="entry name" value="ABC_transp_ATP-bind"/>
</dbReference>
<feature type="region of interest" description="Disordered" evidence="5">
    <location>
        <begin position="291"/>
        <end position="324"/>
    </location>
</feature>
<proteinExistence type="inferred from homology"/>
<comment type="similarity">
    <text evidence="1">Belongs to the ABC transporter superfamily.</text>
</comment>
<dbReference type="Pfam" id="PF08352">
    <property type="entry name" value="oligo_HPY"/>
    <property type="match status" value="1"/>
</dbReference>
<comment type="caution">
    <text evidence="7">The sequence shown here is derived from an EMBL/GenBank/DDBJ whole genome shotgun (WGS) entry which is preliminary data.</text>
</comment>
<dbReference type="GO" id="GO:0005524">
    <property type="term" value="F:ATP binding"/>
    <property type="evidence" value="ECO:0007669"/>
    <property type="project" value="UniProtKB-KW"/>
</dbReference>
<keyword evidence="4 7" id="KW-0067">ATP-binding</keyword>
<dbReference type="GO" id="GO:0055085">
    <property type="term" value="P:transmembrane transport"/>
    <property type="evidence" value="ECO:0007669"/>
    <property type="project" value="UniProtKB-ARBA"/>
</dbReference>
<dbReference type="Gene3D" id="3.40.50.300">
    <property type="entry name" value="P-loop containing nucleotide triphosphate hydrolases"/>
    <property type="match status" value="1"/>
</dbReference>
<evidence type="ECO:0000256" key="4">
    <source>
        <dbReference type="ARBA" id="ARBA00022840"/>
    </source>
</evidence>
<dbReference type="PROSITE" id="PS00211">
    <property type="entry name" value="ABC_TRANSPORTER_1"/>
    <property type="match status" value="1"/>
</dbReference>
<evidence type="ECO:0000256" key="2">
    <source>
        <dbReference type="ARBA" id="ARBA00022448"/>
    </source>
</evidence>
<dbReference type="InterPro" id="IPR017871">
    <property type="entry name" value="ABC_transporter-like_CS"/>
</dbReference>
<dbReference type="InterPro" id="IPR003593">
    <property type="entry name" value="AAA+_ATPase"/>
</dbReference>
<dbReference type="SUPFAM" id="SSF52540">
    <property type="entry name" value="P-loop containing nucleoside triphosphate hydrolases"/>
    <property type="match status" value="1"/>
</dbReference>
<evidence type="ECO:0000313" key="7">
    <source>
        <dbReference type="EMBL" id="MBB3043203.1"/>
    </source>
</evidence>
<dbReference type="PANTHER" id="PTHR43776">
    <property type="entry name" value="TRANSPORT ATP-BINDING PROTEIN"/>
    <property type="match status" value="1"/>
</dbReference>
<keyword evidence="8" id="KW-1185">Reference proteome</keyword>
<dbReference type="EMBL" id="JACHWR010000002">
    <property type="protein sequence ID" value="MBB3043203.1"/>
    <property type="molecule type" value="Genomic_DNA"/>
</dbReference>
<protein>
    <submittedName>
        <fullName evidence="7">Peptide/nickel transport system ATP-binding protein</fullName>
    </submittedName>
</protein>
<dbReference type="GO" id="GO:0016887">
    <property type="term" value="F:ATP hydrolysis activity"/>
    <property type="evidence" value="ECO:0007669"/>
    <property type="project" value="InterPro"/>
</dbReference>
<dbReference type="Pfam" id="PF00005">
    <property type="entry name" value="ABC_tran"/>
    <property type="match status" value="1"/>
</dbReference>
<dbReference type="PROSITE" id="PS50893">
    <property type="entry name" value="ABC_TRANSPORTER_2"/>
    <property type="match status" value="1"/>
</dbReference>
<reference evidence="7 8" key="1">
    <citation type="submission" date="2020-08" db="EMBL/GenBank/DDBJ databases">
        <title>Sequencing the genomes of 1000 actinobacteria strains.</title>
        <authorList>
            <person name="Klenk H.-P."/>
        </authorList>
    </citation>
    <scope>NUCLEOTIDE SEQUENCE [LARGE SCALE GENOMIC DNA]</scope>
    <source>
        <strain evidence="7 8">DSM 105498</strain>
    </source>
</reference>
<gene>
    <name evidence="7" type="ORF">FHU40_003021</name>
</gene>
<dbReference type="NCBIfam" id="TIGR01727">
    <property type="entry name" value="oligo_HPY"/>
    <property type="match status" value="1"/>
</dbReference>
<evidence type="ECO:0000256" key="5">
    <source>
        <dbReference type="SAM" id="MobiDB-lite"/>
    </source>
</evidence>
<dbReference type="RefSeq" id="WP_183593085.1">
    <property type="nucleotide sequence ID" value="NZ_JACHWR010000002.1"/>
</dbReference>
<dbReference type="InterPro" id="IPR003439">
    <property type="entry name" value="ABC_transporter-like_ATP-bd"/>
</dbReference>
<evidence type="ECO:0000259" key="6">
    <source>
        <dbReference type="PROSITE" id="PS50893"/>
    </source>
</evidence>
<accession>A0A7W4Z1T3</accession>
<feature type="compositionally biased region" description="Basic and acidic residues" evidence="5">
    <location>
        <begin position="310"/>
        <end position="324"/>
    </location>
</feature>